<reference evidence="2 3" key="1">
    <citation type="submission" date="2015-05" db="EMBL/GenBank/DDBJ databases">
        <title>Draft genome sequence of the bacterium Gordonia jacobaea a new member of the Gordonia genus.</title>
        <authorList>
            <person name="Jimenez-Galisteo G."/>
            <person name="Dominguez A."/>
            <person name="Munoz E."/>
            <person name="Vinas M."/>
        </authorList>
    </citation>
    <scope>NUCLEOTIDE SEQUENCE [LARGE SCALE GENOMIC DNA]</scope>
    <source>
        <strain evidence="3">mv1</strain>
    </source>
</reference>
<dbReference type="EMBL" id="LDTZ01000013">
    <property type="protein sequence ID" value="KNA93326.1"/>
    <property type="molecule type" value="Genomic_DNA"/>
</dbReference>
<dbReference type="PROSITE" id="PS51819">
    <property type="entry name" value="VOC"/>
    <property type="match status" value="1"/>
</dbReference>
<dbReference type="Pfam" id="PF13669">
    <property type="entry name" value="Glyoxalase_4"/>
    <property type="match status" value="1"/>
</dbReference>
<organism evidence="2 3">
    <name type="scientific">Gordonia jacobaea</name>
    <dbReference type="NCBI Taxonomy" id="122202"/>
    <lineage>
        <taxon>Bacteria</taxon>
        <taxon>Bacillati</taxon>
        <taxon>Actinomycetota</taxon>
        <taxon>Actinomycetes</taxon>
        <taxon>Mycobacteriales</taxon>
        <taxon>Gordoniaceae</taxon>
        <taxon>Gordonia</taxon>
    </lineage>
</organism>
<name>A0ABR5IJ00_9ACTN</name>
<dbReference type="SUPFAM" id="SSF54593">
    <property type="entry name" value="Glyoxalase/Bleomycin resistance protein/Dihydroxybiphenyl dioxygenase"/>
    <property type="match status" value="1"/>
</dbReference>
<evidence type="ECO:0000313" key="3">
    <source>
        <dbReference type="Proteomes" id="UP000037247"/>
    </source>
</evidence>
<proteinExistence type="predicted"/>
<comment type="caution">
    <text evidence="2">The sequence shown here is derived from an EMBL/GenBank/DDBJ whole genome shotgun (WGS) entry which is preliminary data.</text>
</comment>
<feature type="domain" description="VOC" evidence="1">
    <location>
        <begin position="105"/>
        <end position="224"/>
    </location>
</feature>
<dbReference type="Proteomes" id="UP000037247">
    <property type="component" value="Unassembled WGS sequence"/>
</dbReference>
<keyword evidence="3" id="KW-1185">Reference proteome</keyword>
<evidence type="ECO:0000259" key="1">
    <source>
        <dbReference type="PROSITE" id="PS51819"/>
    </source>
</evidence>
<protein>
    <recommendedName>
        <fullName evidence="1">VOC domain-containing protein</fullName>
    </recommendedName>
</protein>
<dbReference type="InterPro" id="IPR037523">
    <property type="entry name" value="VOC_core"/>
</dbReference>
<dbReference type="Gene3D" id="3.10.180.10">
    <property type="entry name" value="2,3-Dihydroxybiphenyl 1,2-Dioxygenase, domain 1"/>
    <property type="match status" value="1"/>
</dbReference>
<gene>
    <name evidence="2" type="ORF">ABW18_02725</name>
</gene>
<dbReference type="RefSeq" id="WP_049697409.1">
    <property type="nucleotide sequence ID" value="NZ_JAQDQF010000001.1"/>
</dbReference>
<dbReference type="InterPro" id="IPR029068">
    <property type="entry name" value="Glyas_Bleomycin-R_OHBP_Dase"/>
</dbReference>
<sequence>MTLVELAVDDLTATTDAYRRLLARNDSAAEYATSNATLRLDRRHLGHRVLFDVADVSSWQTLLERRGLATRNDATAVQVDGLPVGVTEHRASGAEAAPTASDIEGIDHIVFQAAGRDHAVALFGSTLGLDFRLDRPVADGLRQLFFRADDLIVEVLVTPDGVPRSSPPLSLWGIAWATTDIEATQARLTGAGFTVSQVRTGRKPNTRVATVRSPALATRTLIIEPTRSVAAKESS</sequence>
<accession>A0ABR5IJ00</accession>
<evidence type="ECO:0000313" key="2">
    <source>
        <dbReference type="EMBL" id="KNA93326.1"/>
    </source>
</evidence>